<comment type="caution">
    <text evidence="1">The sequence shown here is derived from an EMBL/GenBank/DDBJ whole genome shotgun (WGS) entry which is preliminary data.</text>
</comment>
<keyword evidence="2" id="KW-1185">Reference proteome</keyword>
<dbReference type="AlphaFoldDB" id="A0A919SU25"/>
<dbReference type="Gene3D" id="3.40.50.20">
    <property type="match status" value="1"/>
</dbReference>
<evidence type="ECO:0000313" key="1">
    <source>
        <dbReference type="EMBL" id="GIM77541.1"/>
    </source>
</evidence>
<dbReference type="Gene3D" id="3.30.470.20">
    <property type="entry name" value="ATP-grasp fold, B domain"/>
    <property type="match status" value="1"/>
</dbReference>
<proteinExistence type="predicted"/>
<dbReference type="InterPro" id="IPR053191">
    <property type="entry name" value="DcsG_Biosynth_Enzyme"/>
</dbReference>
<dbReference type="EMBL" id="BOQP01000030">
    <property type="protein sequence ID" value="GIM77541.1"/>
    <property type="molecule type" value="Genomic_DNA"/>
</dbReference>
<evidence type="ECO:0000313" key="2">
    <source>
        <dbReference type="Proteomes" id="UP000680865"/>
    </source>
</evidence>
<dbReference type="InterPro" id="IPR013815">
    <property type="entry name" value="ATP_grasp_subdomain_1"/>
</dbReference>
<dbReference type="PANTHER" id="PTHR39217">
    <property type="match status" value="1"/>
</dbReference>
<accession>A0A919SU25</accession>
<dbReference type="SUPFAM" id="SSF56059">
    <property type="entry name" value="Glutathione synthetase ATP-binding domain-like"/>
    <property type="match status" value="1"/>
</dbReference>
<gene>
    <name evidence="1" type="ORF">Aco04nite_55940</name>
</gene>
<protein>
    <recommendedName>
        <fullName evidence="3">ATP-grasp domain-containing protein</fullName>
    </recommendedName>
</protein>
<reference evidence="1" key="1">
    <citation type="submission" date="2021-03" db="EMBL/GenBank/DDBJ databases">
        <title>Whole genome shotgun sequence of Actinoplanes consettensis NBRC 14913.</title>
        <authorList>
            <person name="Komaki H."/>
            <person name="Tamura T."/>
        </authorList>
    </citation>
    <scope>NUCLEOTIDE SEQUENCE</scope>
    <source>
        <strain evidence="1">NBRC 14913</strain>
    </source>
</reference>
<dbReference type="PANTHER" id="PTHR39217:SF1">
    <property type="entry name" value="GLUTATHIONE SYNTHETASE"/>
    <property type="match status" value="1"/>
</dbReference>
<dbReference type="GO" id="GO:0005524">
    <property type="term" value="F:ATP binding"/>
    <property type="evidence" value="ECO:0007669"/>
    <property type="project" value="InterPro"/>
</dbReference>
<dbReference type="Proteomes" id="UP000680865">
    <property type="component" value="Unassembled WGS sequence"/>
</dbReference>
<sequence length="292" mass="31571">MVAYLGLLTTDDVALHGRDVDTAALVDALRGDGLRVDAPVWHDESVDWGAYDLLVIRSPWDYSERFAEFMAWLDRAAGLTRILNAPELIRWNIDKKYLRDLEGHGLPCVPTVFCETVEEAEVAVSRSGQDRIVVKPSISAGSRDTGLFAPGDPEAIELAGRILAAGKTVMVQPANEHVIEHGENGLFFLNGTYAYAFHKGPILAPGGVYVGGEYGPAITATEATPAEIALGERALEAVRKSGFDLPLYARIDIAAGTEVIEVEVFEPAYQSDTVPEAVGLVAQAIRDRIRGL</sequence>
<dbReference type="Gene3D" id="3.30.1490.20">
    <property type="entry name" value="ATP-grasp fold, A domain"/>
    <property type="match status" value="1"/>
</dbReference>
<organism evidence="1 2">
    <name type="scientific">Winogradskya consettensis</name>
    <dbReference type="NCBI Taxonomy" id="113560"/>
    <lineage>
        <taxon>Bacteria</taxon>
        <taxon>Bacillati</taxon>
        <taxon>Actinomycetota</taxon>
        <taxon>Actinomycetes</taxon>
        <taxon>Micromonosporales</taxon>
        <taxon>Micromonosporaceae</taxon>
        <taxon>Winogradskya</taxon>
    </lineage>
</organism>
<name>A0A919SU25_9ACTN</name>
<evidence type="ECO:0008006" key="3">
    <source>
        <dbReference type="Google" id="ProtNLM"/>
    </source>
</evidence>